<reference evidence="7 8" key="1">
    <citation type="submission" date="2018-04" db="EMBL/GenBank/DDBJ databases">
        <title>Genomic Encyclopedia of Type Strains, Phase IV (KMG-IV): sequencing the most valuable type-strain genomes for metagenomic binning, comparative biology and taxonomic classification.</title>
        <authorList>
            <person name="Goeker M."/>
        </authorList>
    </citation>
    <scope>NUCLEOTIDE SEQUENCE [LARGE SCALE GENOMIC DNA]</scope>
    <source>
        <strain evidence="7 8">DSM 10065</strain>
    </source>
</reference>
<evidence type="ECO:0000256" key="5">
    <source>
        <dbReference type="ARBA" id="ARBA00023136"/>
    </source>
</evidence>
<sequence length="325" mass="34894">MNTSVLPGDSFNQHHWSIWDALPWVLGLAVFYLFDGYLALGTIVIIMIIACMSLNLVLGYGGVETLGHAAFFGIGAYVAGLWAIHVTPEPITGLFAAAAVSALFGLLSGYFLMRMRSLTLLMLTLAVGMAVYEFANKWSSVTGGDDGLSGISVAPLFGVFEFDLVGRTGYLYALGVLFIVFLLFRAVVCSPFGLALRGVRENIWRMKLIGSPVTLRLVTAYTLAGAIAGLGGALYAQTIQVVGLDSLSFELSGNLLIMVVLGGVGRLYGPFVGAIIFLLVQDRAAAFSPQHWMFAIGIVLILSVKLSENTLIQKAGHGLKKWTMW</sequence>
<evidence type="ECO:0000256" key="3">
    <source>
        <dbReference type="ARBA" id="ARBA00022692"/>
    </source>
</evidence>
<keyword evidence="8" id="KW-1185">Reference proteome</keyword>
<feature type="transmembrane region" description="Helical" evidence="6">
    <location>
        <begin position="118"/>
        <end position="135"/>
    </location>
</feature>
<evidence type="ECO:0000313" key="7">
    <source>
        <dbReference type="EMBL" id="PVY61314.1"/>
    </source>
</evidence>
<dbReference type="EMBL" id="QEKO01000004">
    <property type="protein sequence ID" value="PVY61314.1"/>
    <property type="molecule type" value="Genomic_DNA"/>
</dbReference>
<protein>
    <submittedName>
        <fullName evidence="7">Branched-chain amino acid transport system permease protein</fullName>
    </submittedName>
</protein>
<dbReference type="InterPro" id="IPR043428">
    <property type="entry name" value="LivM-like"/>
</dbReference>
<dbReference type="InterPro" id="IPR001851">
    <property type="entry name" value="ABC_transp_permease"/>
</dbReference>
<dbReference type="PANTHER" id="PTHR30482:SF17">
    <property type="entry name" value="ABC TRANSPORTER ATP-BINDING PROTEIN"/>
    <property type="match status" value="1"/>
</dbReference>
<feature type="transmembrane region" description="Helical" evidence="6">
    <location>
        <begin position="91"/>
        <end position="111"/>
    </location>
</feature>
<feature type="transmembrane region" description="Helical" evidence="6">
    <location>
        <begin position="37"/>
        <end position="58"/>
    </location>
</feature>
<comment type="caution">
    <text evidence="7">The sequence shown here is derived from an EMBL/GenBank/DDBJ whole genome shotgun (WGS) entry which is preliminary data.</text>
</comment>
<dbReference type="GO" id="GO:0015658">
    <property type="term" value="F:branched-chain amino acid transmembrane transporter activity"/>
    <property type="evidence" value="ECO:0007669"/>
    <property type="project" value="InterPro"/>
</dbReference>
<evidence type="ECO:0000256" key="6">
    <source>
        <dbReference type="SAM" id="Phobius"/>
    </source>
</evidence>
<dbReference type="Pfam" id="PF02653">
    <property type="entry name" value="BPD_transp_2"/>
    <property type="match status" value="1"/>
</dbReference>
<feature type="transmembrane region" description="Helical" evidence="6">
    <location>
        <begin position="217"/>
        <end position="236"/>
    </location>
</feature>
<evidence type="ECO:0000256" key="2">
    <source>
        <dbReference type="ARBA" id="ARBA00022475"/>
    </source>
</evidence>
<dbReference type="AlphaFoldDB" id="A0A2U1CK10"/>
<keyword evidence="2" id="KW-1003">Cell membrane</keyword>
<dbReference type="STRING" id="1231391.GCA_000308195_00958"/>
<evidence type="ECO:0000256" key="4">
    <source>
        <dbReference type="ARBA" id="ARBA00022989"/>
    </source>
</evidence>
<evidence type="ECO:0000256" key="1">
    <source>
        <dbReference type="ARBA" id="ARBA00004651"/>
    </source>
</evidence>
<name>A0A2U1CK10_9BURK</name>
<feature type="transmembrane region" description="Helical" evidence="6">
    <location>
        <begin position="65"/>
        <end position="85"/>
    </location>
</feature>
<keyword evidence="4 6" id="KW-1133">Transmembrane helix</keyword>
<dbReference type="CDD" id="cd06581">
    <property type="entry name" value="TM_PBP1_LivM_like"/>
    <property type="match status" value="1"/>
</dbReference>
<dbReference type="OrthoDB" id="9814461at2"/>
<gene>
    <name evidence="7" type="ORF">C7440_2864</name>
</gene>
<feature type="transmembrane region" description="Helical" evidence="6">
    <location>
        <begin position="170"/>
        <end position="196"/>
    </location>
</feature>
<keyword evidence="5 6" id="KW-0472">Membrane</keyword>
<feature type="transmembrane region" description="Helical" evidence="6">
    <location>
        <begin position="292"/>
        <end position="312"/>
    </location>
</feature>
<dbReference type="PANTHER" id="PTHR30482">
    <property type="entry name" value="HIGH-AFFINITY BRANCHED-CHAIN AMINO ACID TRANSPORT SYSTEM PERMEASE"/>
    <property type="match status" value="1"/>
</dbReference>
<evidence type="ECO:0000313" key="8">
    <source>
        <dbReference type="Proteomes" id="UP000246145"/>
    </source>
</evidence>
<proteinExistence type="predicted"/>
<keyword evidence="3 6" id="KW-0812">Transmembrane</keyword>
<dbReference type="RefSeq" id="WP_116519008.1">
    <property type="nucleotide sequence ID" value="NZ_JACCEX010000004.1"/>
</dbReference>
<feature type="transmembrane region" description="Helical" evidence="6">
    <location>
        <begin position="256"/>
        <end position="280"/>
    </location>
</feature>
<dbReference type="Proteomes" id="UP000246145">
    <property type="component" value="Unassembled WGS sequence"/>
</dbReference>
<organism evidence="7 8">
    <name type="scientific">Pusillimonas noertemannii</name>
    <dbReference type="NCBI Taxonomy" id="305977"/>
    <lineage>
        <taxon>Bacteria</taxon>
        <taxon>Pseudomonadati</taxon>
        <taxon>Pseudomonadota</taxon>
        <taxon>Betaproteobacteria</taxon>
        <taxon>Burkholderiales</taxon>
        <taxon>Alcaligenaceae</taxon>
        <taxon>Pusillimonas</taxon>
    </lineage>
</organism>
<accession>A0A2U1CK10</accession>
<comment type="subcellular location">
    <subcellularLocation>
        <location evidence="1">Cell membrane</location>
        <topology evidence="1">Multi-pass membrane protein</topology>
    </subcellularLocation>
</comment>
<dbReference type="GO" id="GO:0005886">
    <property type="term" value="C:plasma membrane"/>
    <property type="evidence" value="ECO:0007669"/>
    <property type="project" value="UniProtKB-SubCell"/>
</dbReference>